<evidence type="ECO:0000259" key="2">
    <source>
        <dbReference type="Pfam" id="PF10988"/>
    </source>
</evidence>
<dbReference type="RefSeq" id="WP_072834534.1">
    <property type="nucleotide sequence ID" value="NZ_FQUU01000004.1"/>
</dbReference>
<dbReference type="InterPro" id="IPR021255">
    <property type="entry name" value="DUF2807"/>
</dbReference>
<keyword evidence="1" id="KW-0732">Signal</keyword>
<dbReference type="STRING" id="1121884.SAMN02745131_01316"/>
<accession>A0A1M4X330</accession>
<evidence type="ECO:0000256" key="1">
    <source>
        <dbReference type="SAM" id="SignalP"/>
    </source>
</evidence>
<dbReference type="EMBL" id="FQUU01000004">
    <property type="protein sequence ID" value="SHE87908.1"/>
    <property type="molecule type" value="Genomic_DNA"/>
</dbReference>
<dbReference type="OrthoDB" id="877489at2"/>
<evidence type="ECO:0000313" key="3">
    <source>
        <dbReference type="EMBL" id="SHE87908.1"/>
    </source>
</evidence>
<dbReference type="Pfam" id="PF10988">
    <property type="entry name" value="DUF2807"/>
    <property type="match status" value="1"/>
</dbReference>
<dbReference type="Proteomes" id="UP000184048">
    <property type="component" value="Unassembled WGS sequence"/>
</dbReference>
<evidence type="ECO:0000313" key="4">
    <source>
        <dbReference type="Proteomes" id="UP000184048"/>
    </source>
</evidence>
<feature type="chain" id="PRO_5012996756" evidence="1">
    <location>
        <begin position="20"/>
        <end position="236"/>
    </location>
</feature>
<proteinExistence type="predicted"/>
<feature type="signal peptide" evidence="1">
    <location>
        <begin position="1"/>
        <end position="19"/>
    </location>
</feature>
<keyword evidence="4" id="KW-1185">Reference proteome</keyword>
<protein>
    <submittedName>
        <fullName evidence="3">Putative auto-transporter adhesin, head GIN domain</fullName>
    </submittedName>
</protein>
<name>A0A1M4X330_9BACT</name>
<dbReference type="AlphaFoldDB" id="A0A1M4X330"/>
<reference evidence="3 4" key="1">
    <citation type="submission" date="2016-11" db="EMBL/GenBank/DDBJ databases">
        <authorList>
            <person name="Jaros S."/>
            <person name="Januszkiewicz K."/>
            <person name="Wedrychowicz H."/>
        </authorList>
    </citation>
    <scope>NUCLEOTIDE SEQUENCE [LARGE SCALE GENOMIC DNA]</scope>
    <source>
        <strain evidence="3 4">DSM 18119</strain>
    </source>
</reference>
<dbReference type="Gene3D" id="2.160.20.120">
    <property type="match status" value="1"/>
</dbReference>
<organism evidence="3 4">
    <name type="scientific">Flavisolibacter ginsengisoli DSM 18119</name>
    <dbReference type="NCBI Taxonomy" id="1121884"/>
    <lineage>
        <taxon>Bacteria</taxon>
        <taxon>Pseudomonadati</taxon>
        <taxon>Bacteroidota</taxon>
        <taxon>Chitinophagia</taxon>
        <taxon>Chitinophagales</taxon>
        <taxon>Chitinophagaceae</taxon>
        <taxon>Flavisolibacter</taxon>
    </lineage>
</organism>
<feature type="domain" description="Putative auto-transporter adhesin head GIN" evidence="2">
    <location>
        <begin position="36"/>
        <end position="219"/>
    </location>
</feature>
<sequence length="236" mass="24888">MRSLLIAFYIISFSLVANAQKVVNDANAEPRAVTSFHAIHISNAFEVILSQDAQEGLAVSANNKEDLSGIKTSVENGVLKIWFDQKGWWPKNRKLKAYIAIKNVDEIKAGGASNIKVDGSISSTGLKLDFSGASDLKGKLNVNGLLDIHISGASDVEINGTADEVKIDASGASDVKAYDFTTTNCTVDASGASSIKISVNKELSAKLSGASSVNYKGSAMIRDIKTSGASSISRKS</sequence>
<gene>
    <name evidence="3" type="ORF">SAMN02745131_01316</name>
</gene>